<dbReference type="EMBL" id="JOKZ01000322">
    <property type="protein sequence ID" value="KKO99495.1"/>
    <property type="molecule type" value="Genomic_DNA"/>
</dbReference>
<name>A0A0F9X2R4_TRIHA</name>
<dbReference type="OrthoDB" id="5050747at2759"/>
<dbReference type="Proteomes" id="UP000034112">
    <property type="component" value="Unassembled WGS sequence"/>
</dbReference>
<proteinExistence type="predicted"/>
<sequence length="597" mass="67281">MASSPVLDPIFLTSTRRRAPTPPPSQPPQKRARQSPLSDAEVYLDEVKEVFSSAAYRAPIGCHEETEVPADRWASWDYAMDIEWNSPEIIQTIWAAGCPVVLSLALPDIQNHAALDTYPMRIEYDPKSDGPQYQKMFGDTTEKILETCDRFALEAVKSSAFTICLGKQNSILLRRELQEAEGLYLEEYRMRIPLLMYRRQVSCLVARDYGGTIRNVVFFSYHGMYFTHLVKATKEVLLLHDLIWNGVCEWSRVPVASHRHFSKFGKEVHRLGPLDIIIHHLVIEQQTGTITPHEEAIAMLQTYLEKEGLLDTIRGLDETQSVMKTVHTYMSSKGGKAVVKRLQTISDPLYKETKGKEAAAKRSQTVNDPGWKETKGKEALAKRLQTISDPLYKETKGKEAVANRLQTISDPAYKETKGKEAAAKRAETKNNPVWKKTKGEEAVAKMVKTKSDPVYKETKGKEAAAKISQTKSDPLYKETKGKEAAAKRAETTKRSQLESWSRFYNNAEVQAFLRTPANELKYQDRQKQANIQQLGNSTDATEAIVMARRNVTKKYSVEEGGIRLVMPGVKNLNAADKAALIAKAKEQREAQQQESGE</sequence>
<reference evidence="3" key="1">
    <citation type="journal article" date="2015" name="Genome Announc.">
        <title>Draft whole-genome sequence of the biocontrol agent Trichoderma harzianum T6776.</title>
        <authorList>
            <person name="Baroncelli R."/>
            <person name="Piaggeschi G."/>
            <person name="Fiorini L."/>
            <person name="Bertolini E."/>
            <person name="Zapparata A."/>
            <person name="Pe M.E."/>
            <person name="Sarrocco S."/>
            <person name="Vannacci G."/>
        </authorList>
    </citation>
    <scope>NUCLEOTIDE SEQUENCE [LARGE SCALE GENOMIC DNA]</scope>
    <source>
        <strain evidence="3">T6776</strain>
    </source>
</reference>
<organism evidence="2 3">
    <name type="scientific">Trichoderma harzianum</name>
    <name type="common">Hypocrea lixii</name>
    <dbReference type="NCBI Taxonomy" id="5544"/>
    <lineage>
        <taxon>Eukaryota</taxon>
        <taxon>Fungi</taxon>
        <taxon>Dikarya</taxon>
        <taxon>Ascomycota</taxon>
        <taxon>Pezizomycotina</taxon>
        <taxon>Sordariomycetes</taxon>
        <taxon>Hypocreomycetidae</taxon>
        <taxon>Hypocreales</taxon>
        <taxon>Hypocreaceae</taxon>
        <taxon>Trichoderma</taxon>
    </lineage>
</organism>
<accession>A0A0F9X2R4</accession>
<evidence type="ECO:0000256" key="1">
    <source>
        <dbReference type="SAM" id="MobiDB-lite"/>
    </source>
</evidence>
<gene>
    <name evidence="2" type="ORF">THAR02_08410</name>
</gene>
<feature type="region of interest" description="Disordered" evidence="1">
    <location>
        <begin position="1"/>
        <end position="37"/>
    </location>
</feature>
<evidence type="ECO:0000313" key="2">
    <source>
        <dbReference type="EMBL" id="KKO99495.1"/>
    </source>
</evidence>
<evidence type="ECO:0000313" key="3">
    <source>
        <dbReference type="Proteomes" id="UP000034112"/>
    </source>
</evidence>
<dbReference type="AlphaFoldDB" id="A0A0F9X2R4"/>
<comment type="caution">
    <text evidence="2">The sequence shown here is derived from an EMBL/GenBank/DDBJ whole genome shotgun (WGS) entry which is preliminary data.</text>
</comment>
<protein>
    <submittedName>
        <fullName evidence="2">Uncharacterized protein</fullName>
    </submittedName>
</protein>